<name>A0ABX8SEY6_9ACTN</name>
<proteinExistence type="predicted"/>
<accession>A0ABX8SEY6</accession>
<reference evidence="1 2" key="1">
    <citation type="submission" date="2021-07" db="EMBL/GenBank/DDBJ databases">
        <title>complete genome sequencing of Tessaracoccus sp.J1M15.</title>
        <authorList>
            <person name="Bae J.-W."/>
            <person name="Kim D.-y."/>
        </authorList>
    </citation>
    <scope>NUCLEOTIDE SEQUENCE [LARGE SCALE GENOMIC DNA]</scope>
    <source>
        <strain evidence="1 2">J1M15</strain>
    </source>
</reference>
<evidence type="ECO:0000313" key="2">
    <source>
        <dbReference type="Proteomes" id="UP000824504"/>
    </source>
</evidence>
<evidence type="ECO:0000313" key="1">
    <source>
        <dbReference type="EMBL" id="QXT61886.1"/>
    </source>
</evidence>
<keyword evidence="2" id="KW-1185">Reference proteome</keyword>
<sequence length="162" mass="16795">MSVIVASAATVAGVGCWALRDEPRLTPLTAGFRMCAPANADGEVVYGWDVFRNDSAEPIRVAEFVPAEPSGVTVVGGYFLIDDEEGPRGAIDDPRLVPHGWAFEVVPPGSKATLVMGLQLTDPDAGGKINGGDLVGEGPRGVTVGQSSTQYLMVPAGDVCQP</sequence>
<dbReference type="RefSeq" id="WP_219080247.1">
    <property type="nucleotide sequence ID" value="NZ_CP079216.1"/>
</dbReference>
<evidence type="ECO:0008006" key="3">
    <source>
        <dbReference type="Google" id="ProtNLM"/>
    </source>
</evidence>
<protein>
    <recommendedName>
        <fullName evidence="3">DUF4352 domain-containing protein</fullName>
    </recommendedName>
</protein>
<dbReference type="Proteomes" id="UP000824504">
    <property type="component" value="Chromosome"/>
</dbReference>
<gene>
    <name evidence="1" type="ORF">KDB89_08800</name>
</gene>
<dbReference type="EMBL" id="CP079216">
    <property type="protein sequence ID" value="QXT61886.1"/>
    <property type="molecule type" value="Genomic_DNA"/>
</dbReference>
<organism evidence="1 2">
    <name type="scientific">Tessaracoccus palaemonis</name>
    <dbReference type="NCBI Taxonomy" id="2829499"/>
    <lineage>
        <taxon>Bacteria</taxon>
        <taxon>Bacillati</taxon>
        <taxon>Actinomycetota</taxon>
        <taxon>Actinomycetes</taxon>
        <taxon>Propionibacteriales</taxon>
        <taxon>Propionibacteriaceae</taxon>
        <taxon>Tessaracoccus</taxon>
    </lineage>
</organism>